<feature type="domain" description="HNH nuclease" evidence="2">
    <location>
        <begin position="100"/>
        <end position="160"/>
    </location>
</feature>
<feature type="region of interest" description="Disordered" evidence="1">
    <location>
        <begin position="63"/>
        <end position="97"/>
    </location>
</feature>
<dbReference type="InterPro" id="IPR003615">
    <property type="entry name" value="HNH_nuc"/>
</dbReference>
<accession>A0ABN5VAI3</accession>
<dbReference type="CDD" id="cd00085">
    <property type="entry name" value="HNHc"/>
    <property type="match status" value="1"/>
</dbReference>
<evidence type="ECO:0000313" key="4">
    <source>
        <dbReference type="Proteomes" id="UP001321542"/>
    </source>
</evidence>
<dbReference type="InterPro" id="IPR002711">
    <property type="entry name" value="HNH"/>
</dbReference>
<dbReference type="SMART" id="SM00507">
    <property type="entry name" value="HNHc"/>
    <property type="match status" value="1"/>
</dbReference>
<proteinExistence type="predicted"/>
<reference evidence="3 4" key="2">
    <citation type="journal article" date="2023" name="ChemBioChem">
        <title>Acyltransferase Domain Exchange between Two Independent Type I Polyketide Synthases in the Same Producer Strain of Macrolide Antibiotics.</title>
        <authorList>
            <person name="Kudo F."/>
            <person name="Kishikawa K."/>
            <person name="Tsuboi K."/>
            <person name="Kido T."/>
            <person name="Usui T."/>
            <person name="Hashimoto J."/>
            <person name="Shin-Ya K."/>
            <person name="Miyanaga A."/>
            <person name="Eguchi T."/>
        </authorList>
    </citation>
    <scope>NUCLEOTIDE SEQUENCE [LARGE SCALE GENOMIC DNA]</scope>
    <source>
        <strain evidence="3 4">A-8890</strain>
    </source>
</reference>
<evidence type="ECO:0000313" key="3">
    <source>
        <dbReference type="EMBL" id="BBC30009.1"/>
    </source>
</evidence>
<dbReference type="Gene3D" id="1.10.30.50">
    <property type="match status" value="1"/>
</dbReference>
<dbReference type="Pfam" id="PF01844">
    <property type="entry name" value="HNH"/>
    <property type="match status" value="1"/>
</dbReference>
<name>A0ABN5VAI3_9ACTN</name>
<evidence type="ECO:0000259" key="2">
    <source>
        <dbReference type="SMART" id="SM00507"/>
    </source>
</evidence>
<reference evidence="3 4" key="1">
    <citation type="journal article" date="2010" name="ChemBioChem">
        <title>Cloning and characterization of the biosynthetic gene cluster of 16-membered macrolide antibiotic FD-891: involvement of a dual functional cytochrome P450 monooxygenase catalyzing epoxidation and hydroxylation.</title>
        <authorList>
            <person name="Kudo F."/>
            <person name="Motegi A."/>
            <person name="Mizoue K."/>
            <person name="Eguchi T."/>
        </authorList>
    </citation>
    <scope>NUCLEOTIDE SEQUENCE [LARGE SCALE GENOMIC DNA]</scope>
    <source>
        <strain evidence="3 4">A-8890</strain>
    </source>
</reference>
<organism evidence="3 4">
    <name type="scientific">Streptomyces graminofaciens</name>
    <dbReference type="NCBI Taxonomy" id="68212"/>
    <lineage>
        <taxon>Bacteria</taxon>
        <taxon>Bacillati</taxon>
        <taxon>Actinomycetota</taxon>
        <taxon>Actinomycetes</taxon>
        <taxon>Kitasatosporales</taxon>
        <taxon>Streptomycetaceae</taxon>
        <taxon>Streptomyces</taxon>
    </lineage>
</organism>
<keyword evidence="4" id="KW-1185">Reference proteome</keyword>
<feature type="compositionally biased region" description="Basic and acidic residues" evidence="1">
    <location>
        <begin position="63"/>
        <end position="81"/>
    </location>
</feature>
<dbReference type="RefSeq" id="WP_286248305.1">
    <property type="nucleotide sequence ID" value="NZ_AP018448.1"/>
</dbReference>
<dbReference type="Proteomes" id="UP001321542">
    <property type="component" value="Chromosome"/>
</dbReference>
<sequence>MSERSAQAKYCTTRCGEIARGERLPDPLPTRSCALSECGEEFQPYREGQRCCSEKHGKLLYNRESRADGRQKPEPWNDKRRDRYHRRRAQKKQTSTGEPVLLADIAERDGWRCHICGTRVGKKIAWPHPRSASLDHVVPLSKQGPHTPANVRLAHLGCNSSKGNRGGGEQLLLIG</sequence>
<dbReference type="EMBL" id="AP018448">
    <property type="protein sequence ID" value="BBC30009.1"/>
    <property type="molecule type" value="Genomic_DNA"/>
</dbReference>
<feature type="compositionally biased region" description="Basic residues" evidence="1">
    <location>
        <begin position="82"/>
        <end position="91"/>
    </location>
</feature>
<gene>
    <name evidence="3" type="ORF">SGFS_013030</name>
</gene>
<protein>
    <recommendedName>
        <fullName evidence="2">HNH nuclease domain-containing protein</fullName>
    </recommendedName>
</protein>
<evidence type="ECO:0000256" key="1">
    <source>
        <dbReference type="SAM" id="MobiDB-lite"/>
    </source>
</evidence>